<dbReference type="PANTHER" id="PTHR10773:SF19">
    <property type="match status" value="1"/>
</dbReference>
<sequence length="207" mass="24187">MTSKNQQDLFLQSLIEVLKVQRHRPRKITNPRVNEFSFKYFVYVGEFKKMVCLNAFLSLHSVSMKRIKRLRDLTIHGKSPKDQRGLHSASNALSGETKVLMQNHIDSFPTKISHYSGKEVKYLNEQLSIKTMYNLFKAKYPNVKVRYVSYFKFFKGNFELRFGRPQVDVCCTCENLNLKIKNPCLNDAAKKVAVAELMVHKRKSKKF</sequence>
<organism evidence="1">
    <name type="scientific">Sipha flava</name>
    <name type="common">yellow sugarcane aphid</name>
    <dbReference type="NCBI Taxonomy" id="143950"/>
    <lineage>
        <taxon>Eukaryota</taxon>
        <taxon>Metazoa</taxon>
        <taxon>Ecdysozoa</taxon>
        <taxon>Arthropoda</taxon>
        <taxon>Hexapoda</taxon>
        <taxon>Insecta</taxon>
        <taxon>Pterygota</taxon>
        <taxon>Neoptera</taxon>
        <taxon>Paraneoptera</taxon>
        <taxon>Hemiptera</taxon>
        <taxon>Sternorrhyncha</taxon>
        <taxon>Aphidomorpha</taxon>
        <taxon>Aphidoidea</taxon>
        <taxon>Aphididae</taxon>
        <taxon>Sipha</taxon>
    </lineage>
</organism>
<dbReference type="Proteomes" id="UP000694846">
    <property type="component" value="Unplaced"/>
</dbReference>
<dbReference type="AlphaFoldDB" id="A0A2S2QGH2"/>
<proteinExistence type="predicted"/>
<dbReference type="GeneID" id="112684264"/>
<evidence type="ECO:0000313" key="2">
    <source>
        <dbReference type="Proteomes" id="UP000694846"/>
    </source>
</evidence>
<dbReference type="EMBL" id="GGMS01007407">
    <property type="protein sequence ID" value="MBY76610.1"/>
    <property type="molecule type" value="Transcribed_RNA"/>
</dbReference>
<reference evidence="1" key="1">
    <citation type="submission" date="2018-04" db="EMBL/GenBank/DDBJ databases">
        <title>Transcriptome assembly of Sipha flava.</title>
        <authorList>
            <person name="Scully E.D."/>
            <person name="Geib S.M."/>
            <person name="Palmer N.A."/>
            <person name="Koch K."/>
            <person name="Bradshaw J."/>
            <person name="Heng-Moss T."/>
            <person name="Sarath G."/>
        </authorList>
    </citation>
    <scope>NUCLEOTIDE SEQUENCE</scope>
</reference>
<dbReference type="OrthoDB" id="6622163at2759"/>
<dbReference type="PANTHER" id="PTHR10773">
    <property type="entry name" value="DNA-DIRECTED RNA POLYMERASES I, II, AND III SUBUNIT RPABC2"/>
    <property type="match status" value="1"/>
</dbReference>
<name>A0A2S2QGH2_9HEMI</name>
<reference evidence="3" key="2">
    <citation type="submission" date="2025-04" db="UniProtKB">
        <authorList>
            <consortium name="RefSeq"/>
        </authorList>
    </citation>
    <scope>IDENTIFICATION</scope>
    <source>
        <tissue evidence="3">Whole body</tissue>
    </source>
</reference>
<accession>A0A2S2QGH2</accession>
<evidence type="ECO:0000313" key="3">
    <source>
        <dbReference type="RefSeq" id="XP_025411474.1"/>
    </source>
</evidence>
<keyword evidence="2" id="KW-1185">Reference proteome</keyword>
<protein>
    <submittedName>
        <fullName evidence="3">Uncharacterized protein LOC112684264</fullName>
    </submittedName>
</protein>
<gene>
    <name evidence="3" type="primary">LOC112684264</name>
    <name evidence="1" type="ORF">g.129236</name>
</gene>
<evidence type="ECO:0000313" key="1">
    <source>
        <dbReference type="EMBL" id="MBY76610.1"/>
    </source>
</evidence>
<dbReference type="RefSeq" id="XP_025411474.1">
    <property type="nucleotide sequence ID" value="XM_025555689.1"/>
</dbReference>